<feature type="chain" id="PRO_5035593831" description="J domain-containing protein" evidence="2">
    <location>
        <begin position="26"/>
        <end position="146"/>
    </location>
</feature>
<dbReference type="InterPro" id="IPR018253">
    <property type="entry name" value="DnaJ_domain_CS"/>
</dbReference>
<dbReference type="EMBL" id="HBHW01003983">
    <property type="protein sequence ID" value="CAE0034935.1"/>
    <property type="molecule type" value="Transcribed_RNA"/>
</dbReference>
<dbReference type="PANTHER" id="PTHR44145">
    <property type="entry name" value="DNAJ HOMOLOG SUBFAMILY A MEMBER 3, MITOCHONDRIAL"/>
    <property type="match status" value="1"/>
</dbReference>
<evidence type="ECO:0000256" key="2">
    <source>
        <dbReference type="SAM" id="SignalP"/>
    </source>
</evidence>
<protein>
    <recommendedName>
        <fullName evidence="3">J domain-containing protein</fullName>
    </recommendedName>
</protein>
<evidence type="ECO:0000259" key="3">
    <source>
        <dbReference type="PROSITE" id="PS50076"/>
    </source>
</evidence>
<dbReference type="InterPro" id="IPR036869">
    <property type="entry name" value="J_dom_sf"/>
</dbReference>
<keyword evidence="2" id="KW-0732">Signal</keyword>
<organism evidence="5">
    <name type="scientific">Rhodosorus marinus</name>
    <dbReference type="NCBI Taxonomy" id="101924"/>
    <lineage>
        <taxon>Eukaryota</taxon>
        <taxon>Rhodophyta</taxon>
        <taxon>Stylonematophyceae</taxon>
        <taxon>Stylonematales</taxon>
        <taxon>Stylonemataceae</taxon>
        <taxon>Rhodosorus</taxon>
    </lineage>
</organism>
<dbReference type="PANTHER" id="PTHR44145:SF3">
    <property type="entry name" value="DNAJ HOMOLOG SUBFAMILY A MEMBER 3, MITOCHONDRIAL"/>
    <property type="match status" value="1"/>
</dbReference>
<dbReference type="EMBL" id="HBHW01003982">
    <property type="protein sequence ID" value="CAE0034934.1"/>
    <property type="molecule type" value="Transcribed_RNA"/>
</dbReference>
<dbReference type="PROSITE" id="PS50076">
    <property type="entry name" value="DNAJ_2"/>
    <property type="match status" value="1"/>
</dbReference>
<accession>A0A7S2ZD15</accession>
<feature type="domain" description="J" evidence="3">
    <location>
        <begin position="32"/>
        <end position="97"/>
    </location>
</feature>
<proteinExistence type="predicted"/>
<evidence type="ECO:0000256" key="1">
    <source>
        <dbReference type="ARBA" id="ARBA00023186"/>
    </source>
</evidence>
<feature type="signal peptide" evidence="2">
    <location>
        <begin position="1"/>
        <end position="25"/>
    </location>
</feature>
<dbReference type="SUPFAM" id="SSF46565">
    <property type="entry name" value="Chaperone J-domain"/>
    <property type="match status" value="1"/>
</dbReference>
<name>A0A7S2ZD15_9RHOD</name>
<dbReference type="SMART" id="SM00271">
    <property type="entry name" value="DnaJ"/>
    <property type="match status" value="1"/>
</dbReference>
<dbReference type="CDD" id="cd06257">
    <property type="entry name" value="DnaJ"/>
    <property type="match status" value="1"/>
</dbReference>
<evidence type="ECO:0000313" key="5">
    <source>
        <dbReference type="EMBL" id="CAE0034935.1"/>
    </source>
</evidence>
<dbReference type="InterPro" id="IPR001623">
    <property type="entry name" value="DnaJ_domain"/>
</dbReference>
<keyword evidence="1" id="KW-0143">Chaperone</keyword>
<sequence>MGGRGFKVVLFGLLVGWLLISDSQAERPKHTKYYEVLEVDPEASMEAVKKSYRALAKEYHPDRRPNEPDAIKKFQAIADAYEVLSDEKKRLIYDEQGEAGLRGSRLEWTRRTWSKARQRAGAAVKKIWSFGFKFFNIQFDFEFTAK</sequence>
<dbReference type="Gene3D" id="1.10.287.110">
    <property type="entry name" value="DnaJ domain"/>
    <property type="match status" value="1"/>
</dbReference>
<dbReference type="PRINTS" id="PR00625">
    <property type="entry name" value="JDOMAIN"/>
</dbReference>
<dbReference type="Pfam" id="PF00226">
    <property type="entry name" value="DnaJ"/>
    <property type="match status" value="1"/>
</dbReference>
<dbReference type="PROSITE" id="PS00636">
    <property type="entry name" value="DNAJ_1"/>
    <property type="match status" value="1"/>
</dbReference>
<dbReference type="InterPro" id="IPR051938">
    <property type="entry name" value="Apopto_cytoskel_mod"/>
</dbReference>
<evidence type="ECO:0000313" key="4">
    <source>
        <dbReference type="EMBL" id="CAE0034934.1"/>
    </source>
</evidence>
<gene>
    <name evidence="4" type="ORF">RMAR00112_LOCUS2880</name>
    <name evidence="5" type="ORF">RMAR00112_LOCUS2881</name>
</gene>
<reference evidence="5" key="1">
    <citation type="submission" date="2021-01" db="EMBL/GenBank/DDBJ databases">
        <authorList>
            <person name="Corre E."/>
            <person name="Pelletier E."/>
            <person name="Niang G."/>
            <person name="Scheremetjew M."/>
            <person name="Finn R."/>
            <person name="Kale V."/>
            <person name="Holt S."/>
            <person name="Cochrane G."/>
            <person name="Meng A."/>
            <person name="Brown T."/>
            <person name="Cohen L."/>
        </authorList>
    </citation>
    <scope>NUCLEOTIDE SEQUENCE</scope>
    <source>
        <strain evidence="5">CCMP 769</strain>
    </source>
</reference>
<dbReference type="AlphaFoldDB" id="A0A7S2ZD15"/>